<dbReference type="InterPro" id="IPR045318">
    <property type="entry name" value="EZH1/2-like"/>
</dbReference>
<sequence length="879" mass="101555">MMVKSTNLLSITTSAELDDMGVQIRLGDDVGLLSIDNSSDTNTKPVVLNSVQEFKATQIQSLELELDALANIDNEHLFDKRNFLEFAAHEDFLKDAIYRELMKIRIAADVDKVKVGQTIYPEELRQKRKYRMPEGIQKLKWKKKDKKKTEKRPLPFIEMEEVEVGPKFRFCTRIWKNIKVEDKLRFSHIPYFLEHEEEGEQFADQLKAMYPDGVHGSSYDCTWFVNDKMMYELVVVMKKKFRIEEDILYKAIHHLFPNKFTCGELKNIFPWLEERFYYRVNGLKSPYQQQVDQLWAKVQTIDVTAPSQAKTTSQQTRQSNTLVQYEFTKCQKHCEVARRARLEDDKINQDPEGYRKCAEVWLQAHRQFLNIFPRIDYDNICVIANVFNKKFPTTFKSCDDIRKYFDRNYKTQKRRYLSETARKKSVQRFRRMKSQVEFLEFDNPFEACDHDGQCTTTCKCFTSNAICTKYCRCYGSGCCTLQFSGCRCKEGMCMKNSCDCFKLGWECDPDLCRFCCKDVGTDDQRMICNNVNLQHHIQKKVFTAPSTVHGTGAFAGEPFQPGEFVCEYVGEVISNEETDRREIVYDQYKTTFLFHLNNKYSVDAWHKGNIARFVNHSKNPNVQAKIFCVDTEQRIAFFASQKINIGDELFFNYGFNAGLTKSQLKTNRRKKSLSLKEQKNLIFDSRRERDPFREAEIIEATRKCYQSTNAETRVPLQVSFKEEEDSGGGRCLSSLAGQGSENGRVLEKSTGSESCRGSGSGRSSENGRASEKPKNSKTGRDSGIGPGSGNGRSSEKCQGLEKNRGSEDERDLTSDQDRGSDGISGKQQDSRGGRDSKTDRSSEENRRSRLQIKPSVARKNRRTERSFSGRRSKKRFKTS</sequence>
<evidence type="ECO:0000259" key="10">
    <source>
        <dbReference type="PROSITE" id="PS51633"/>
    </source>
</evidence>
<dbReference type="OrthoDB" id="6141102at2759"/>
<protein>
    <recommendedName>
        <fullName evidence="1">[histone H3]-lysine(27) N-trimethyltransferase</fullName>
        <ecNumber evidence="1">2.1.1.356</ecNumber>
    </recommendedName>
</protein>
<keyword evidence="6" id="KW-0804">Transcription</keyword>
<feature type="domain" description="CXC" evidence="10">
    <location>
        <begin position="426"/>
        <end position="532"/>
    </location>
</feature>
<dbReference type="EMBL" id="CAJFDH010000001">
    <property type="protein sequence ID" value="CAD5207324.1"/>
    <property type="molecule type" value="Genomic_DNA"/>
</dbReference>
<evidence type="ECO:0000259" key="9">
    <source>
        <dbReference type="PROSITE" id="PS50280"/>
    </source>
</evidence>
<dbReference type="Pfam" id="PF00856">
    <property type="entry name" value="SET"/>
    <property type="match status" value="1"/>
</dbReference>
<dbReference type="PANTHER" id="PTHR45747">
    <property type="entry name" value="HISTONE-LYSINE N-METHYLTRANSFERASE E(Z)"/>
    <property type="match status" value="1"/>
</dbReference>
<feature type="compositionally biased region" description="Basic and acidic residues" evidence="8">
    <location>
        <begin position="828"/>
        <end position="847"/>
    </location>
</feature>
<comment type="caution">
    <text evidence="11">The sequence shown here is derived from an EMBL/GenBank/DDBJ whole genome shotgun (WGS) entry which is preliminary data.</text>
</comment>
<dbReference type="SUPFAM" id="SSF82199">
    <property type="entry name" value="SET domain"/>
    <property type="match status" value="1"/>
</dbReference>
<feature type="compositionally biased region" description="Basic and acidic residues" evidence="8">
    <location>
        <begin position="793"/>
        <end position="820"/>
    </location>
</feature>
<dbReference type="GO" id="GO:0032259">
    <property type="term" value="P:methylation"/>
    <property type="evidence" value="ECO:0007669"/>
    <property type="project" value="UniProtKB-KW"/>
</dbReference>
<feature type="compositionally biased region" description="Basic residues" evidence="8">
    <location>
        <begin position="856"/>
        <end position="879"/>
    </location>
</feature>
<dbReference type="InterPro" id="IPR033467">
    <property type="entry name" value="Tesmin/TSO1-like_CXC"/>
</dbReference>
<dbReference type="InterPro" id="IPR046341">
    <property type="entry name" value="SET_dom_sf"/>
</dbReference>
<evidence type="ECO:0000313" key="12">
    <source>
        <dbReference type="Proteomes" id="UP000614601"/>
    </source>
</evidence>
<evidence type="ECO:0000256" key="1">
    <source>
        <dbReference type="ARBA" id="ARBA00012186"/>
    </source>
</evidence>
<keyword evidence="2" id="KW-0489">Methyltransferase</keyword>
<dbReference type="GO" id="GO:0140951">
    <property type="term" value="F:histone H3K27 trimethyltransferase activity"/>
    <property type="evidence" value="ECO:0007669"/>
    <property type="project" value="UniProtKB-EC"/>
</dbReference>
<keyword evidence="5" id="KW-0805">Transcription regulation</keyword>
<comment type="catalytic activity">
    <reaction evidence="7">
        <text>L-lysyl(27)-[histone H3] + 3 S-adenosyl-L-methionine = N(6),N(6),N(6)-trimethyl-L-lysyl(27)-[histone H3] + 3 S-adenosyl-L-homocysteine + 3 H(+)</text>
        <dbReference type="Rhea" id="RHEA:60292"/>
        <dbReference type="Rhea" id="RHEA-COMP:15535"/>
        <dbReference type="Rhea" id="RHEA-COMP:15548"/>
        <dbReference type="ChEBI" id="CHEBI:15378"/>
        <dbReference type="ChEBI" id="CHEBI:29969"/>
        <dbReference type="ChEBI" id="CHEBI:57856"/>
        <dbReference type="ChEBI" id="CHEBI:59789"/>
        <dbReference type="ChEBI" id="CHEBI:61961"/>
        <dbReference type="EC" id="2.1.1.356"/>
    </reaction>
</comment>
<dbReference type="PANTHER" id="PTHR45747:SF4">
    <property type="entry name" value="HISTONE-LYSINE N-METHYLTRANSFERASE E(Z)"/>
    <property type="match status" value="1"/>
</dbReference>
<evidence type="ECO:0000313" key="11">
    <source>
        <dbReference type="EMBL" id="CAD5207324.1"/>
    </source>
</evidence>
<name>A0A811JW24_9BILA</name>
<keyword evidence="4" id="KW-0949">S-adenosyl-L-methionine</keyword>
<dbReference type="GO" id="GO:0005634">
    <property type="term" value="C:nucleus"/>
    <property type="evidence" value="ECO:0007669"/>
    <property type="project" value="TreeGrafter"/>
</dbReference>
<dbReference type="SMART" id="SM00317">
    <property type="entry name" value="SET"/>
    <property type="match status" value="1"/>
</dbReference>
<dbReference type="Proteomes" id="UP000783686">
    <property type="component" value="Unassembled WGS sequence"/>
</dbReference>
<dbReference type="AlphaFoldDB" id="A0A811JW24"/>
<dbReference type="EMBL" id="CAJFCW020000001">
    <property type="protein sequence ID" value="CAG9085193.1"/>
    <property type="molecule type" value="Genomic_DNA"/>
</dbReference>
<dbReference type="InterPro" id="IPR001214">
    <property type="entry name" value="SET_dom"/>
</dbReference>
<dbReference type="Gene3D" id="2.170.270.10">
    <property type="entry name" value="SET domain"/>
    <property type="match status" value="1"/>
</dbReference>
<evidence type="ECO:0000256" key="2">
    <source>
        <dbReference type="ARBA" id="ARBA00022603"/>
    </source>
</evidence>
<keyword evidence="12" id="KW-1185">Reference proteome</keyword>
<dbReference type="InterPro" id="IPR026489">
    <property type="entry name" value="CXC_dom"/>
</dbReference>
<dbReference type="Pfam" id="PF18264">
    <property type="entry name" value="preSET_CXC"/>
    <property type="match status" value="1"/>
</dbReference>
<reference evidence="11" key="1">
    <citation type="submission" date="2020-09" db="EMBL/GenBank/DDBJ databases">
        <authorList>
            <person name="Kikuchi T."/>
        </authorList>
    </citation>
    <scope>NUCLEOTIDE SEQUENCE</scope>
    <source>
        <strain evidence="11">SH1</strain>
    </source>
</reference>
<feature type="domain" description="SET" evidence="9">
    <location>
        <begin position="539"/>
        <end position="654"/>
    </location>
</feature>
<evidence type="ECO:0000256" key="4">
    <source>
        <dbReference type="ARBA" id="ARBA00022691"/>
    </source>
</evidence>
<feature type="compositionally biased region" description="Low complexity" evidence="8">
    <location>
        <begin position="749"/>
        <end position="767"/>
    </location>
</feature>
<evidence type="ECO:0000256" key="3">
    <source>
        <dbReference type="ARBA" id="ARBA00022679"/>
    </source>
</evidence>
<organism evidence="11 12">
    <name type="scientific">Bursaphelenchus okinawaensis</name>
    <dbReference type="NCBI Taxonomy" id="465554"/>
    <lineage>
        <taxon>Eukaryota</taxon>
        <taxon>Metazoa</taxon>
        <taxon>Ecdysozoa</taxon>
        <taxon>Nematoda</taxon>
        <taxon>Chromadorea</taxon>
        <taxon>Rhabditida</taxon>
        <taxon>Tylenchina</taxon>
        <taxon>Tylenchomorpha</taxon>
        <taxon>Aphelenchoidea</taxon>
        <taxon>Aphelenchoididae</taxon>
        <taxon>Bursaphelenchus</taxon>
    </lineage>
</organism>
<dbReference type="InterPro" id="IPR041355">
    <property type="entry name" value="Pre-SET_CXC"/>
</dbReference>
<accession>A0A811JW24</accession>
<feature type="region of interest" description="Disordered" evidence="8">
    <location>
        <begin position="723"/>
        <end position="879"/>
    </location>
</feature>
<proteinExistence type="predicted"/>
<keyword evidence="3" id="KW-0808">Transferase</keyword>
<evidence type="ECO:0000256" key="7">
    <source>
        <dbReference type="ARBA" id="ARBA00048568"/>
    </source>
</evidence>
<feature type="compositionally biased region" description="Basic and acidic residues" evidence="8">
    <location>
        <begin position="768"/>
        <end position="780"/>
    </location>
</feature>
<evidence type="ECO:0000256" key="6">
    <source>
        <dbReference type="ARBA" id="ARBA00023163"/>
    </source>
</evidence>
<dbReference type="PROSITE" id="PS50280">
    <property type="entry name" value="SET"/>
    <property type="match status" value="1"/>
</dbReference>
<evidence type="ECO:0000256" key="5">
    <source>
        <dbReference type="ARBA" id="ARBA00023015"/>
    </source>
</evidence>
<dbReference type="Proteomes" id="UP000614601">
    <property type="component" value="Unassembled WGS sequence"/>
</dbReference>
<dbReference type="EC" id="2.1.1.356" evidence="1"/>
<dbReference type="GO" id="GO:0003682">
    <property type="term" value="F:chromatin binding"/>
    <property type="evidence" value="ECO:0007669"/>
    <property type="project" value="TreeGrafter"/>
</dbReference>
<evidence type="ECO:0000256" key="8">
    <source>
        <dbReference type="SAM" id="MobiDB-lite"/>
    </source>
</evidence>
<dbReference type="PROSITE" id="PS51633">
    <property type="entry name" value="CXC"/>
    <property type="match status" value="1"/>
</dbReference>
<dbReference type="GO" id="GO:0031507">
    <property type="term" value="P:heterochromatin formation"/>
    <property type="evidence" value="ECO:0007669"/>
    <property type="project" value="TreeGrafter"/>
</dbReference>
<dbReference type="SMART" id="SM01114">
    <property type="entry name" value="CXC"/>
    <property type="match status" value="1"/>
</dbReference>
<gene>
    <name evidence="11" type="ORF">BOKJ2_LOCUS2008</name>
</gene>